<evidence type="ECO:0000256" key="1">
    <source>
        <dbReference type="SAM" id="MobiDB-lite"/>
    </source>
</evidence>
<sequence>MQKVTSILPSWDKTKSGGKKGFDTAWKALDKLGRPINKFSNKIGSEAFWPTTLDKESNKAARILKSFCKDGFYTEEDRPMDQDGAKGKQRVLKKIPQRVIQNAVGLAIFTTMRSGFWISGAGGSGVLVARKEDGTWSPPSGILLHTAGLGFLIGVDIYDCVLVINNRKALDAFTKIRATLGGEISATAGPAGIGGILENDGKWKQANRPVFTYLKSRGFYAGVQVDGTVVIERTDENERFYGQRIGVADILAGKARHPPPEIKMLMETLKAAEGSNNVDEDIMRELAEEPAPGDYELKSPSDDAPTFGIPEPDDPDPFGVLALEKEGFEIREAGTRERPSSTQFEFNPSPTSPVYNKFHRQSISMDNTGSASNRASYMSAKSFRTTRTSTSEAGTQTDDDITAVTSPSHSGEHKRIIEEDENQAGVQPREVDYTKIDLGPYVKSDHSTDLDGTTVAESPREHDTANHHHKGDSSYGTEDEDEEEPVVFEAASAQATVLKPQAVKARGGLVDIPKRGPPPPLPPRNLARGSKVLMVDEGTCQTPIKDGFEEVPLHAVPTPGEEEIKNFVMQDLAKANASRQSLETVVAEALEEQHLDKIESAGGKSLEDGKLTAPVTPASDMKSMLWTTSHDASEQDSTPTPAATDAAPLGEEKLATT</sequence>
<accession>A0A0C3HI27</accession>
<dbReference type="CDD" id="cd11524">
    <property type="entry name" value="SYLF"/>
    <property type="match status" value="1"/>
</dbReference>
<evidence type="ECO:0000259" key="2">
    <source>
        <dbReference type="Pfam" id="PF04366"/>
    </source>
</evidence>
<feature type="compositionally biased region" description="Polar residues" evidence="1">
    <location>
        <begin position="382"/>
        <end position="396"/>
    </location>
</feature>
<dbReference type="Pfam" id="PF04366">
    <property type="entry name" value="Ysc84"/>
    <property type="match status" value="1"/>
</dbReference>
<dbReference type="PANTHER" id="PTHR15629:SF8">
    <property type="entry name" value="DUF500 DOMAIN PROTEIN (AFU_ORTHOLOGUE AFUA_5G07310)"/>
    <property type="match status" value="1"/>
</dbReference>
<feature type="compositionally biased region" description="Polar residues" evidence="1">
    <location>
        <begin position="361"/>
        <end position="376"/>
    </location>
</feature>
<feature type="region of interest" description="Disordered" evidence="1">
    <location>
        <begin position="334"/>
        <end position="485"/>
    </location>
</feature>
<reference evidence="4" key="2">
    <citation type="submission" date="2015-01" db="EMBL/GenBank/DDBJ databases">
        <title>Evolutionary Origins and Diversification of the Mycorrhizal Mutualists.</title>
        <authorList>
            <consortium name="DOE Joint Genome Institute"/>
            <consortium name="Mycorrhizal Genomics Consortium"/>
            <person name="Kohler A."/>
            <person name="Kuo A."/>
            <person name="Nagy L.G."/>
            <person name="Floudas D."/>
            <person name="Copeland A."/>
            <person name="Barry K.W."/>
            <person name="Cichocki N."/>
            <person name="Veneault-Fourrey C."/>
            <person name="LaButti K."/>
            <person name="Lindquist E.A."/>
            <person name="Lipzen A."/>
            <person name="Lundell T."/>
            <person name="Morin E."/>
            <person name="Murat C."/>
            <person name="Riley R."/>
            <person name="Ohm R."/>
            <person name="Sun H."/>
            <person name="Tunlid A."/>
            <person name="Henrissat B."/>
            <person name="Grigoriev I.V."/>
            <person name="Hibbett D.S."/>
            <person name="Martin F."/>
        </authorList>
    </citation>
    <scope>NUCLEOTIDE SEQUENCE [LARGE SCALE GENOMIC DNA]</scope>
    <source>
        <strain evidence="4">Zn</strain>
    </source>
</reference>
<dbReference type="InterPro" id="IPR007461">
    <property type="entry name" value="Ysc84_actin-binding"/>
</dbReference>
<dbReference type="Proteomes" id="UP000054321">
    <property type="component" value="Unassembled WGS sequence"/>
</dbReference>
<feature type="region of interest" description="Disordered" evidence="1">
    <location>
        <begin position="508"/>
        <end position="527"/>
    </location>
</feature>
<name>A0A0C3HI27_OIDMZ</name>
<reference evidence="3 4" key="1">
    <citation type="submission" date="2014-04" db="EMBL/GenBank/DDBJ databases">
        <authorList>
            <consortium name="DOE Joint Genome Institute"/>
            <person name="Kuo A."/>
            <person name="Martino E."/>
            <person name="Perotto S."/>
            <person name="Kohler A."/>
            <person name="Nagy L.G."/>
            <person name="Floudas D."/>
            <person name="Copeland A."/>
            <person name="Barry K.W."/>
            <person name="Cichocki N."/>
            <person name="Veneault-Fourrey C."/>
            <person name="LaButti K."/>
            <person name="Lindquist E.A."/>
            <person name="Lipzen A."/>
            <person name="Lundell T."/>
            <person name="Morin E."/>
            <person name="Murat C."/>
            <person name="Sun H."/>
            <person name="Tunlid A."/>
            <person name="Henrissat B."/>
            <person name="Grigoriev I.V."/>
            <person name="Hibbett D.S."/>
            <person name="Martin F."/>
            <person name="Nordberg H.P."/>
            <person name="Cantor M.N."/>
            <person name="Hua S.X."/>
        </authorList>
    </citation>
    <scope>NUCLEOTIDE SEQUENCE [LARGE SCALE GENOMIC DNA]</scope>
    <source>
        <strain evidence="3 4">Zn</strain>
    </source>
</reference>
<evidence type="ECO:0000313" key="4">
    <source>
        <dbReference type="Proteomes" id="UP000054321"/>
    </source>
</evidence>
<dbReference type="HOGENOM" id="CLU_009742_0_1_1"/>
<dbReference type="PANTHER" id="PTHR15629">
    <property type="entry name" value="SH3YL1 PROTEIN"/>
    <property type="match status" value="1"/>
</dbReference>
<keyword evidence="4" id="KW-1185">Reference proteome</keyword>
<evidence type="ECO:0000313" key="3">
    <source>
        <dbReference type="EMBL" id="KIN07856.1"/>
    </source>
</evidence>
<dbReference type="InterPro" id="IPR051702">
    <property type="entry name" value="SH3_domain_YSC84-like"/>
</dbReference>
<organism evidence="3 4">
    <name type="scientific">Oidiodendron maius (strain Zn)</name>
    <dbReference type="NCBI Taxonomy" id="913774"/>
    <lineage>
        <taxon>Eukaryota</taxon>
        <taxon>Fungi</taxon>
        <taxon>Dikarya</taxon>
        <taxon>Ascomycota</taxon>
        <taxon>Pezizomycotina</taxon>
        <taxon>Leotiomycetes</taxon>
        <taxon>Leotiomycetes incertae sedis</taxon>
        <taxon>Myxotrichaceae</taxon>
        <taxon>Oidiodendron</taxon>
    </lineage>
</organism>
<dbReference type="OrthoDB" id="443981at2759"/>
<dbReference type="InParanoid" id="A0A0C3HI27"/>
<proteinExistence type="predicted"/>
<feature type="compositionally biased region" description="Low complexity" evidence="1">
    <location>
        <begin position="638"/>
        <end position="648"/>
    </location>
</feature>
<gene>
    <name evidence="3" type="ORF">OIDMADRAFT_186824</name>
</gene>
<feature type="compositionally biased region" description="Polar residues" evidence="1">
    <location>
        <begin position="340"/>
        <end position="354"/>
    </location>
</feature>
<dbReference type="EMBL" id="KN832870">
    <property type="protein sequence ID" value="KIN07856.1"/>
    <property type="molecule type" value="Genomic_DNA"/>
</dbReference>
<dbReference type="GO" id="GO:0035091">
    <property type="term" value="F:phosphatidylinositol binding"/>
    <property type="evidence" value="ECO:0007669"/>
    <property type="project" value="TreeGrafter"/>
</dbReference>
<protein>
    <recommendedName>
        <fullName evidence="2">Ysc84 actin-binding domain-containing protein</fullName>
    </recommendedName>
</protein>
<dbReference type="STRING" id="913774.A0A0C3HI27"/>
<dbReference type="AlphaFoldDB" id="A0A0C3HI27"/>
<feature type="compositionally biased region" description="Basic and acidic residues" evidence="1">
    <location>
        <begin position="599"/>
        <end position="610"/>
    </location>
</feature>
<feature type="region of interest" description="Disordered" evidence="1">
    <location>
        <begin position="599"/>
        <end position="657"/>
    </location>
</feature>
<feature type="domain" description="Ysc84 actin-binding" evidence="2">
    <location>
        <begin position="145"/>
        <end position="272"/>
    </location>
</feature>